<sequence>MACQHESPFQKRFIFNWLVLRGGLALVPHKFGDLKIAESIDDGLLRTFLQYPNADALPSHLPPSLSWSFTSGETVIYVPEGTELQDVVKGDEGVIERDESLECQTGIITKVRLDEVDVWITGINSICTIHPNSVQEVVESSVSPGLESCFQPRLSNQLKVSFLVQSIGQIPWMHVEVKPISGEQKGYLGRVYNVKSEWKNTKSGLLVLIRFQTPSLVGNLDKWYDYDHLQWADNGGFIHESTFTKKISSYFNFSKGYIPRHREDELPVTNLSTDPTNADGSQTPKSHWTAIDYSVPAWDPSSCTPNPYASSSSLTMSTPPAKHWILDS</sequence>
<accession>A0AA38UM29</accession>
<evidence type="ECO:0000313" key="2">
    <source>
        <dbReference type="Proteomes" id="UP001163850"/>
    </source>
</evidence>
<organism evidence="1 2">
    <name type="scientific">Lentinula detonsa</name>
    <dbReference type="NCBI Taxonomy" id="2804962"/>
    <lineage>
        <taxon>Eukaryota</taxon>
        <taxon>Fungi</taxon>
        <taxon>Dikarya</taxon>
        <taxon>Basidiomycota</taxon>
        <taxon>Agaricomycotina</taxon>
        <taxon>Agaricomycetes</taxon>
        <taxon>Agaricomycetidae</taxon>
        <taxon>Agaricales</taxon>
        <taxon>Marasmiineae</taxon>
        <taxon>Omphalotaceae</taxon>
        <taxon>Lentinula</taxon>
    </lineage>
</organism>
<gene>
    <name evidence="1" type="ORF">F5890DRAFT_1478859</name>
</gene>
<name>A0AA38UM29_9AGAR</name>
<proteinExistence type="predicted"/>
<reference evidence="1" key="1">
    <citation type="submission" date="2022-08" db="EMBL/GenBank/DDBJ databases">
        <authorList>
            <consortium name="DOE Joint Genome Institute"/>
            <person name="Min B."/>
            <person name="Riley R."/>
            <person name="Sierra-Patev S."/>
            <person name="Naranjo-Ortiz M."/>
            <person name="Looney B."/>
            <person name="Konkel Z."/>
            <person name="Slot J.C."/>
            <person name="Sakamoto Y."/>
            <person name="Steenwyk J.L."/>
            <person name="Rokas A."/>
            <person name="Carro J."/>
            <person name="Camarero S."/>
            <person name="Ferreira P."/>
            <person name="Molpeceres G."/>
            <person name="Ruiz-Duenas F.J."/>
            <person name="Serrano A."/>
            <person name="Henrissat B."/>
            <person name="Drula E."/>
            <person name="Hughes K.W."/>
            <person name="Mata J.L."/>
            <person name="Ishikawa N.K."/>
            <person name="Vargas-Isla R."/>
            <person name="Ushijima S."/>
            <person name="Smith C.A."/>
            <person name="Ahrendt S."/>
            <person name="Andreopoulos W."/>
            <person name="He G."/>
            <person name="Labutti K."/>
            <person name="Lipzen A."/>
            <person name="Ng V."/>
            <person name="Sandor L."/>
            <person name="Barry K."/>
            <person name="Martinez A.T."/>
            <person name="Xiao Y."/>
            <person name="Gibbons J.G."/>
            <person name="Terashima K."/>
            <person name="Hibbett D.S."/>
            <person name="Grigoriev I.V."/>
        </authorList>
    </citation>
    <scope>NUCLEOTIDE SEQUENCE</scope>
    <source>
        <strain evidence="1">TFB7829</strain>
    </source>
</reference>
<comment type="caution">
    <text evidence="1">The sequence shown here is derived from an EMBL/GenBank/DDBJ whole genome shotgun (WGS) entry which is preliminary data.</text>
</comment>
<dbReference type="EMBL" id="MU802536">
    <property type="protein sequence ID" value="KAJ3979030.1"/>
    <property type="molecule type" value="Genomic_DNA"/>
</dbReference>
<dbReference type="Proteomes" id="UP001163850">
    <property type="component" value="Unassembled WGS sequence"/>
</dbReference>
<evidence type="ECO:0000313" key="1">
    <source>
        <dbReference type="EMBL" id="KAJ3979030.1"/>
    </source>
</evidence>
<dbReference type="AlphaFoldDB" id="A0AA38UM29"/>
<protein>
    <submittedName>
        <fullName evidence="1">Uncharacterized protein</fullName>
    </submittedName>
</protein>